<dbReference type="Pfam" id="PF08566">
    <property type="entry name" value="Pam17"/>
    <property type="match status" value="1"/>
</dbReference>
<keyword evidence="5 12" id="KW-0999">Mitochondrion inner membrane</keyword>
<keyword evidence="6 12" id="KW-0653">Protein transport</keyword>
<keyword evidence="3 12" id="KW-0813">Transport</keyword>
<comment type="subcellular location">
    <subcellularLocation>
        <location evidence="1 12">Mitochondrion inner membrane</location>
        <topology evidence="1 12">Multi-pass membrane protein</topology>
    </subcellularLocation>
</comment>
<keyword evidence="9 12" id="KW-0811">Translocation</keyword>
<evidence type="ECO:0000256" key="12">
    <source>
        <dbReference type="RuleBase" id="RU367146"/>
    </source>
</evidence>
<comment type="function">
    <text evidence="12">Component of the PAM complex, a complex required for the translocation of transit peptide-containing proteins from the inner membrane into the mitochondrial matrix in an ATP-dependent manner.</text>
</comment>
<dbReference type="EMBL" id="BBTG02000010">
    <property type="protein sequence ID" value="GAO13202.1"/>
    <property type="molecule type" value="Genomic_DNA"/>
</dbReference>
<evidence type="ECO:0000256" key="9">
    <source>
        <dbReference type="ARBA" id="ARBA00023010"/>
    </source>
</evidence>
<dbReference type="PANTHER" id="PTHR28021:SF1">
    <property type="entry name" value="PRESEQUENCE TRANSLOCATED-ASSOCIATED MOTOR SUBUNIT PAM17, MITOCHONDRIAL"/>
    <property type="match status" value="1"/>
</dbReference>
<protein>
    <recommendedName>
        <fullName evidence="12">Presequence translocated-associated motor subunit PAM17</fullName>
    </recommendedName>
</protein>
<evidence type="ECO:0000256" key="5">
    <source>
        <dbReference type="ARBA" id="ARBA00022792"/>
    </source>
</evidence>
<feature type="region of interest" description="Disordered" evidence="13">
    <location>
        <begin position="33"/>
        <end position="52"/>
    </location>
</feature>
<evidence type="ECO:0000256" key="6">
    <source>
        <dbReference type="ARBA" id="ARBA00022927"/>
    </source>
</evidence>
<dbReference type="AlphaFoldDB" id="A0A1B5KR55"/>
<keyword evidence="10 12" id="KW-0496">Mitochondrion</keyword>
<proteinExistence type="inferred from homology"/>
<dbReference type="PANTHER" id="PTHR28021">
    <property type="entry name" value="PRESEQUENCE TRANSLOCATED-ASSOCIATED MOTOR SUBUNIT PAM17, MITOCHONDRIAL"/>
    <property type="match status" value="1"/>
</dbReference>
<keyword evidence="4 12" id="KW-0812">Transmembrane</keyword>
<organism evidence="14 15">
    <name type="scientific">Ustilaginoidea virens</name>
    <name type="common">Rice false smut fungus</name>
    <name type="synonym">Villosiclava virens</name>
    <dbReference type="NCBI Taxonomy" id="1159556"/>
    <lineage>
        <taxon>Eukaryota</taxon>
        <taxon>Fungi</taxon>
        <taxon>Dikarya</taxon>
        <taxon>Ascomycota</taxon>
        <taxon>Pezizomycotina</taxon>
        <taxon>Sordariomycetes</taxon>
        <taxon>Hypocreomycetidae</taxon>
        <taxon>Hypocreales</taxon>
        <taxon>Clavicipitaceae</taxon>
        <taxon>Ustilaginoidea</taxon>
    </lineage>
</organism>
<keyword evidence="7" id="KW-0809">Transit peptide</keyword>
<accession>A0A1B5KR55</accession>
<evidence type="ECO:0000256" key="7">
    <source>
        <dbReference type="ARBA" id="ARBA00022946"/>
    </source>
</evidence>
<evidence type="ECO:0000256" key="13">
    <source>
        <dbReference type="SAM" id="MobiDB-lite"/>
    </source>
</evidence>
<feature type="transmembrane region" description="Helical" evidence="12">
    <location>
        <begin position="151"/>
        <end position="180"/>
    </location>
</feature>
<gene>
    <name evidence="14" type="ORF">UVI_02025520</name>
</gene>
<evidence type="ECO:0000256" key="4">
    <source>
        <dbReference type="ARBA" id="ARBA00022692"/>
    </source>
</evidence>
<evidence type="ECO:0000256" key="2">
    <source>
        <dbReference type="ARBA" id="ARBA00006837"/>
    </source>
</evidence>
<dbReference type="GO" id="GO:0001405">
    <property type="term" value="C:PAM complex, Tim23 associated import motor"/>
    <property type="evidence" value="ECO:0007669"/>
    <property type="project" value="UniProtKB-UniRule"/>
</dbReference>
<reference evidence="15" key="1">
    <citation type="journal article" date="2016" name="Genome Announc.">
        <title>Genome sequence of Ustilaginoidea virens IPU010, a rice pathogenic fungus causing false smut.</title>
        <authorList>
            <person name="Kumagai T."/>
            <person name="Ishii T."/>
            <person name="Terai G."/>
            <person name="Umemura M."/>
            <person name="Machida M."/>
            <person name="Asai K."/>
        </authorList>
    </citation>
    <scope>NUCLEOTIDE SEQUENCE [LARGE SCALE GENOMIC DNA]</scope>
    <source>
        <strain evidence="15">IPU010</strain>
    </source>
</reference>
<comment type="subunit">
    <text evidence="12">Component of the PAM complex.</text>
</comment>
<evidence type="ECO:0000256" key="3">
    <source>
        <dbReference type="ARBA" id="ARBA00022448"/>
    </source>
</evidence>
<evidence type="ECO:0000256" key="11">
    <source>
        <dbReference type="ARBA" id="ARBA00023136"/>
    </source>
</evidence>
<keyword evidence="11 12" id="KW-0472">Membrane</keyword>
<dbReference type="InterPro" id="IPR013875">
    <property type="entry name" value="Pam17"/>
</dbReference>
<evidence type="ECO:0000313" key="15">
    <source>
        <dbReference type="Proteomes" id="UP000054053"/>
    </source>
</evidence>
<evidence type="ECO:0000256" key="8">
    <source>
        <dbReference type="ARBA" id="ARBA00022989"/>
    </source>
</evidence>
<name>A0A1B5KR55_USTVR</name>
<dbReference type="GO" id="GO:0030150">
    <property type="term" value="P:protein import into mitochondrial matrix"/>
    <property type="evidence" value="ECO:0007669"/>
    <property type="project" value="UniProtKB-UniRule"/>
</dbReference>
<evidence type="ECO:0000256" key="10">
    <source>
        <dbReference type="ARBA" id="ARBA00023128"/>
    </source>
</evidence>
<feature type="transmembrane region" description="Helical" evidence="12">
    <location>
        <begin position="116"/>
        <end position="139"/>
    </location>
</feature>
<sequence>MSSSIKSLALRLPLTAAGQPRTAVLKGCCSSASMSTTARPSSRLGKATAPWHRSSGGLASPARLACRLLPAARPTPAVSVAATQARCFASSAASSKSTLDWDSFFKLRLRRRRLQLLFSVTTGVLGGAGGAVLLSTGLAEPVVMQIPLDPFVTLGLMTLACAGMGWLAGPSIGNQVFYLMNHRFKTQMMQKESEFFARVKKNRVDPTNSSAGNPVPDFYGEKIQSVSGYRQWLKDQRAFNKKKTRAFV</sequence>
<evidence type="ECO:0000256" key="1">
    <source>
        <dbReference type="ARBA" id="ARBA00004448"/>
    </source>
</evidence>
<dbReference type="Proteomes" id="UP000054053">
    <property type="component" value="Unassembled WGS sequence"/>
</dbReference>
<keyword evidence="8 12" id="KW-1133">Transmembrane helix</keyword>
<comment type="similarity">
    <text evidence="2 12">Belongs to the PAM17 family.</text>
</comment>
<comment type="caution">
    <text evidence="14">The sequence shown here is derived from an EMBL/GenBank/DDBJ whole genome shotgun (WGS) entry which is preliminary data.</text>
</comment>
<evidence type="ECO:0000313" key="14">
    <source>
        <dbReference type="EMBL" id="GAO13202.1"/>
    </source>
</evidence>